<comment type="similarity">
    <text evidence="2">Belongs to the DoxX family.</text>
</comment>
<comment type="subcellular location">
    <subcellularLocation>
        <location evidence="1">Cell membrane</location>
        <topology evidence="1">Multi-pass membrane protein</topology>
    </subcellularLocation>
</comment>
<evidence type="ECO:0008006" key="10">
    <source>
        <dbReference type="Google" id="ProtNLM"/>
    </source>
</evidence>
<comment type="caution">
    <text evidence="8">The sequence shown here is derived from an EMBL/GenBank/DDBJ whole genome shotgun (WGS) entry which is preliminary data.</text>
</comment>
<evidence type="ECO:0000256" key="7">
    <source>
        <dbReference type="SAM" id="Phobius"/>
    </source>
</evidence>
<accession>I4ED92</accession>
<dbReference type="GO" id="GO:0005886">
    <property type="term" value="C:plasma membrane"/>
    <property type="evidence" value="ECO:0007669"/>
    <property type="project" value="UniProtKB-SubCell"/>
</dbReference>
<sequence>MATLPIVGGGPTARMLRRQFFRRQARRQRMMRLAPLPLRITSGLIMMKHGQPKLFGEAKESFPGVVASLGVPEAETVARGISSLEFFGGLAMMAGLFTRPLALLFAGEFAYIVFKMKSDKGFSAYEFDLALLGSFLSLLLTGGGAGSLDRVLFGRWRA</sequence>
<evidence type="ECO:0000256" key="1">
    <source>
        <dbReference type="ARBA" id="ARBA00004651"/>
    </source>
</evidence>
<reference evidence="8 9" key="1">
    <citation type="journal article" date="2012" name="ISME J.">
        <title>Nitrification expanded: discovery, physiology and genomics of a nitrite-oxidizing bacterium from the phylum Chloroflexi.</title>
        <authorList>
            <person name="Sorokin D.Y."/>
            <person name="Lucker S."/>
            <person name="Vejmelkova D."/>
            <person name="Kostrikina N.A."/>
            <person name="Kleerebezem R."/>
            <person name="Rijpstra W.I."/>
            <person name="Damste J.S."/>
            <person name="Le Paslier D."/>
            <person name="Muyzer G."/>
            <person name="Wagner M."/>
            <person name="van Loosdrecht M.C."/>
            <person name="Daims H."/>
        </authorList>
    </citation>
    <scope>NUCLEOTIDE SEQUENCE [LARGE SCALE GENOMIC DNA]</scope>
    <source>
        <strain evidence="9">none</strain>
    </source>
</reference>
<dbReference type="PANTHER" id="PTHR33452:SF1">
    <property type="entry name" value="INNER MEMBRANE PROTEIN YPHA-RELATED"/>
    <property type="match status" value="1"/>
</dbReference>
<dbReference type="InterPro" id="IPR051907">
    <property type="entry name" value="DoxX-like_oxidoreductase"/>
</dbReference>
<evidence type="ECO:0000313" key="8">
    <source>
        <dbReference type="EMBL" id="CCF82654.1"/>
    </source>
</evidence>
<dbReference type="PANTHER" id="PTHR33452">
    <property type="entry name" value="OXIDOREDUCTASE CATD-RELATED"/>
    <property type="match status" value="1"/>
</dbReference>
<evidence type="ECO:0000256" key="5">
    <source>
        <dbReference type="ARBA" id="ARBA00022989"/>
    </source>
</evidence>
<evidence type="ECO:0000256" key="2">
    <source>
        <dbReference type="ARBA" id="ARBA00006679"/>
    </source>
</evidence>
<feature type="transmembrane region" description="Helical" evidence="7">
    <location>
        <begin position="126"/>
        <end position="148"/>
    </location>
</feature>
<organism evidence="8 9">
    <name type="scientific">Nitrolancea hollandica Lb</name>
    <dbReference type="NCBI Taxonomy" id="1129897"/>
    <lineage>
        <taxon>Bacteria</taxon>
        <taxon>Pseudomonadati</taxon>
        <taxon>Thermomicrobiota</taxon>
        <taxon>Thermomicrobia</taxon>
        <taxon>Sphaerobacterales</taxon>
        <taxon>Sphaerobacterineae</taxon>
        <taxon>Sphaerobacteraceae</taxon>
        <taxon>Nitrolancea</taxon>
    </lineage>
</organism>
<dbReference type="AlphaFoldDB" id="I4ED92"/>
<keyword evidence="5 7" id="KW-1133">Transmembrane helix</keyword>
<gene>
    <name evidence="8" type="ORF">NITHO_1400005</name>
</gene>
<evidence type="ECO:0000256" key="3">
    <source>
        <dbReference type="ARBA" id="ARBA00022475"/>
    </source>
</evidence>
<keyword evidence="4 7" id="KW-0812">Transmembrane</keyword>
<keyword evidence="3" id="KW-1003">Cell membrane</keyword>
<dbReference type="EMBL" id="CAGS01000047">
    <property type="protein sequence ID" value="CCF82654.1"/>
    <property type="molecule type" value="Genomic_DNA"/>
</dbReference>
<proteinExistence type="inferred from homology"/>
<evidence type="ECO:0000256" key="6">
    <source>
        <dbReference type="ARBA" id="ARBA00023136"/>
    </source>
</evidence>
<feature type="transmembrane region" description="Helical" evidence="7">
    <location>
        <begin position="86"/>
        <end position="114"/>
    </location>
</feature>
<dbReference type="RefSeq" id="WP_008474897.1">
    <property type="nucleotide sequence ID" value="NZ_CAGS01000047.1"/>
</dbReference>
<name>I4ED92_9BACT</name>
<keyword evidence="9" id="KW-1185">Reference proteome</keyword>
<dbReference type="InterPro" id="IPR032808">
    <property type="entry name" value="DoxX"/>
</dbReference>
<dbReference type="Proteomes" id="UP000004221">
    <property type="component" value="Unassembled WGS sequence"/>
</dbReference>
<protein>
    <recommendedName>
        <fullName evidence="10">DoxX family protein</fullName>
    </recommendedName>
</protein>
<keyword evidence="6 7" id="KW-0472">Membrane</keyword>
<evidence type="ECO:0000313" key="9">
    <source>
        <dbReference type="Proteomes" id="UP000004221"/>
    </source>
</evidence>
<evidence type="ECO:0000256" key="4">
    <source>
        <dbReference type="ARBA" id="ARBA00022692"/>
    </source>
</evidence>
<dbReference type="Pfam" id="PF07681">
    <property type="entry name" value="DoxX"/>
    <property type="match status" value="1"/>
</dbReference>